<reference evidence="1" key="2">
    <citation type="journal article" date="2023" name="IMA Fungus">
        <title>Comparative genomic study of the Penicillium genus elucidates a diverse pangenome and 15 lateral gene transfer events.</title>
        <authorList>
            <person name="Petersen C."/>
            <person name="Sorensen T."/>
            <person name="Nielsen M.R."/>
            <person name="Sondergaard T.E."/>
            <person name="Sorensen J.L."/>
            <person name="Fitzpatrick D.A."/>
            <person name="Frisvad J.C."/>
            <person name="Nielsen K.L."/>
        </authorList>
    </citation>
    <scope>NUCLEOTIDE SEQUENCE</scope>
    <source>
        <strain evidence="1">IBT 23319</strain>
    </source>
</reference>
<name>A0A9W9P7Z1_PENCI</name>
<dbReference type="Proteomes" id="UP001147733">
    <property type="component" value="Unassembled WGS sequence"/>
</dbReference>
<dbReference type="EMBL" id="JAPQKT010000003">
    <property type="protein sequence ID" value="KAJ5235738.1"/>
    <property type="molecule type" value="Genomic_DNA"/>
</dbReference>
<protein>
    <submittedName>
        <fullName evidence="1">Uncharacterized protein</fullName>
    </submittedName>
</protein>
<evidence type="ECO:0000313" key="2">
    <source>
        <dbReference type="Proteomes" id="UP001147733"/>
    </source>
</evidence>
<keyword evidence="2" id="KW-1185">Reference proteome</keyword>
<evidence type="ECO:0000313" key="1">
    <source>
        <dbReference type="EMBL" id="KAJ5235738.1"/>
    </source>
</evidence>
<dbReference type="GeneID" id="81382993"/>
<organism evidence="1 2">
    <name type="scientific">Penicillium citrinum</name>
    <dbReference type="NCBI Taxonomy" id="5077"/>
    <lineage>
        <taxon>Eukaryota</taxon>
        <taxon>Fungi</taxon>
        <taxon>Dikarya</taxon>
        <taxon>Ascomycota</taxon>
        <taxon>Pezizomycotina</taxon>
        <taxon>Eurotiomycetes</taxon>
        <taxon>Eurotiomycetidae</taxon>
        <taxon>Eurotiales</taxon>
        <taxon>Aspergillaceae</taxon>
        <taxon>Penicillium</taxon>
    </lineage>
</organism>
<dbReference type="AlphaFoldDB" id="A0A9W9P7Z1"/>
<reference evidence="1" key="1">
    <citation type="submission" date="2022-11" db="EMBL/GenBank/DDBJ databases">
        <authorList>
            <person name="Petersen C."/>
        </authorList>
    </citation>
    <scope>NUCLEOTIDE SEQUENCE</scope>
    <source>
        <strain evidence="1">IBT 23319</strain>
    </source>
</reference>
<dbReference type="RefSeq" id="XP_056503238.1">
    <property type="nucleotide sequence ID" value="XM_056643826.1"/>
</dbReference>
<gene>
    <name evidence="1" type="ORF">N7469_004906</name>
</gene>
<accession>A0A9W9P7Z1</accession>
<comment type="caution">
    <text evidence="1">The sequence shown here is derived from an EMBL/GenBank/DDBJ whole genome shotgun (WGS) entry which is preliminary data.</text>
</comment>
<sequence length="64" mass="7359">MSLVAVVYIDYSVMMQVDRFSRIAIIFYENGRDGTVTWLRAEIHRRFGDVRRSNCGDAASISWG</sequence>
<proteinExistence type="predicted"/>